<dbReference type="InterPro" id="IPR051010">
    <property type="entry name" value="BCAA_transport"/>
</dbReference>
<dbReference type="CDD" id="cd06341">
    <property type="entry name" value="PBP1_ABC_ligand_binding-like"/>
    <property type="match status" value="1"/>
</dbReference>
<dbReference type="InterPro" id="IPR028081">
    <property type="entry name" value="Leu-bd"/>
</dbReference>
<comment type="caution">
    <text evidence="5">The sequence shown here is derived from an EMBL/GenBank/DDBJ whole genome shotgun (WGS) entry which is preliminary data.</text>
</comment>
<dbReference type="InterPro" id="IPR028082">
    <property type="entry name" value="Peripla_BP_I"/>
</dbReference>
<dbReference type="PANTHER" id="PTHR30483:SF6">
    <property type="entry name" value="PERIPLASMIC BINDING PROTEIN OF ABC TRANSPORTER FOR NATURAL AMINO ACIDS"/>
    <property type="match status" value="1"/>
</dbReference>
<evidence type="ECO:0000259" key="4">
    <source>
        <dbReference type="Pfam" id="PF13458"/>
    </source>
</evidence>
<evidence type="ECO:0000256" key="1">
    <source>
        <dbReference type="ARBA" id="ARBA00010062"/>
    </source>
</evidence>
<name>A0A652YH07_NOCGL</name>
<dbReference type="Pfam" id="PF13458">
    <property type="entry name" value="Peripla_BP_6"/>
    <property type="match status" value="1"/>
</dbReference>
<feature type="domain" description="Leucine-binding protein" evidence="4">
    <location>
        <begin position="62"/>
        <end position="390"/>
    </location>
</feature>
<sequence>MKPSNGLHVSKIVAASIAVVAMTAMTACSSESAGDTSDSSSSSSSADLPAGAFPGIAATGTPVKIGFINNENGQAVSQPENREAAEAAAKYANEQLGGIGGRPVELVICKQQEEPVSARDCANQMVEAKVSAVVLPSSGLGQIIAPIITSAGIPYVAALGGSAVETTGDGAYMWTAGSNTSQAMAQYAGEKGMKNVVAYTIDLPAATGSLEQIGVPAFAANGANLKIIPIPFGTPDATPQVNAGLDSNPDGIVVYGESTICTSILKALNTLGSTTETMAVQSCANADVVDAVGAAMEGTKIIGSADTVSNSPESVLYREVMKKYSPNTPVEGYAVTGYQGMLGLIRATKSVTGTDTSPAALDAAIRSAKDIPLPAGAGLTFTCDGQAIAGFKAVCGNGLIVLTMKDGVQTDPTTVIIK</sequence>
<keyword evidence="2 3" id="KW-0732">Signal</keyword>
<comment type="similarity">
    <text evidence="1">Belongs to the leucine-binding protein family.</text>
</comment>
<evidence type="ECO:0000256" key="2">
    <source>
        <dbReference type="ARBA" id="ARBA00022729"/>
    </source>
</evidence>
<evidence type="ECO:0000313" key="5">
    <source>
        <dbReference type="EMBL" id="TYQ00548.1"/>
    </source>
</evidence>
<organism evidence="5">
    <name type="scientific">Nocardia globerula</name>
    <dbReference type="NCBI Taxonomy" id="1818"/>
    <lineage>
        <taxon>Bacteria</taxon>
        <taxon>Bacillati</taxon>
        <taxon>Actinomycetota</taxon>
        <taxon>Actinomycetes</taxon>
        <taxon>Mycobacteriales</taxon>
        <taxon>Nocardiaceae</taxon>
        <taxon>Nocardia</taxon>
    </lineage>
</organism>
<reference evidence="5" key="1">
    <citation type="submission" date="2019-07" db="EMBL/GenBank/DDBJ databases">
        <title>Genomic Encyclopedia of Type Strains, Phase IV (KMG-IV): sequencing the most valuable type-strain genomes for metagenomic binning, comparative biology and taxonomic classification.</title>
        <authorList>
            <person name="Goeker M."/>
        </authorList>
    </citation>
    <scope>NUCLEOTIDE SEQUENCE</scope>
    <source>
        <strain evidence="5">DSM 44596</strain>
    </source>
</reference>
<evidence type="ECO:0000256" key="3">
    <source>
        <dbReference type="SAM" id="SignalP"/>
    </source>
</evidence>
<dbReference type="EMBL" id="VNIQ01000016">
    <property type="protein sequence ID" value="TYQ00548.1"/>
    <property type="molecule type" value="Genomic_DNA"/>
</dbReference>
<accession>A0A652YH07</accession>
<dbReference type="SUPFAM" id="SSF53822">
    <property type="entry name" value="Periplasmic binding protein-like I"/>
    <property type="match status" value="1"/>
</dbReference>
<feature type="chain" id="PRO_5038413327" evidence="3">
    <location>
        <begin position="27"/>
        <end position="418"/>
    </location>
</feature>
<dbReference type="Gene3D" id="3.40.50.2300">
    <property type="match status" value="2"/>
</dbReference>
<dbReference type="AlphaFoldDB" id="A0A652YH07"/>
<feature type="signal peptide" evidence="3">
    <location>
        <begin position="1"/>
        <end position="26"/>
    </location>
</feature>
<protein>
    <submittedName>
        <fullName evidence="5">Amino acid/amide ABC transporter substrate-binding protein (HAAT family)</fullName>
    </submittedName>
</protein>
<dbReference type="PANTHER" id="PTHR30483">
    <property type="entry name" value="LEUCINE-SPECIFIC-BINDING PROTEIN"/>
    <property type="match status" value="1"/>
</dbReference>
<gene>
    <name evidence="5" type="ORF">FNL38_11611</name>
</gene>
<proteinExistence type="inferred from homology"/>
<dbReference type="PROSITE" id="PS51257">
    <property type="entry name" value="PROKAR_LIPOPROTEIN"/>
    <property type="match status" value="1"/>
</dbReference>